<dbReference type="EMBL" id="PIPP01000001">
    <property type="protein sequence ID" value="RUO38805.1"/>
    <property type="molecule type" value="Genomic_DNA"/>
</dbReference>
<comment type="caution">
    <text evidence="1">The sequence shown here is derived from an EMBL/GenBank/DDBJ whole genome shotgun (WGS) entry which is preliminary data.</text>
</comment>
<gene>
    <name evidence="1" type="ORF">CWE13_04005</name>
</gene>
<name>A0A432WYG1_9GAMM</name>
<sequence length="69" mass="8000">MGYLYKQHVVMNFKMELRFRKIIADSARELIKQATINPKLRWSGLLRSATIAALFGVQRFVSDNGEKRS</sequence>
<protein>
    <submittedName>
        <fullName evidence="1">Uncharacterized protein</fullName>
    </submittedName>
</protein>
<dbReference type="Proteomes" id="UP000286934">
    <property type="component" value="Unassembled WGS sequence"/>
</dbReference>
<organism evidence="1 2">
    <name type="scientific">Aliidiomarina shirensis</name>
    <dbReference type="NCBI Taxonomy" id="1048642"/>
    <lineage>
        <taxon>Bacteria</taxon>
        <taxon>Pseudomonadati</taxon>
        <taxon>Pseudomonadota</taxon>
        <taxon>Gammaproteobacteria</taxon>
        <taxon>Alteromonadales</taxon>
        <taxon>Idiomarinaceae</taxon>
        <taxon>Aliidiomarina</taxon>
    </lineage>
</organism>
<accession>A0A432WYG1</accession>
<reference evidence="2" key="1">
    <citation type="journal article" date="2018" name="Front. Microbiol.">
        <title>Genome-Based Analysis Reveals the Taxonomy and Diversity of the Family Idiomarinaceae.</title>
        <authorList>
            <person name="Liu Y."/>
            <person name="Lai Q."/>
            <person name="Shao Z."/>
        </authorList>
    </citation>
    <scope>NUCLEOTIDE SEQUENCE [LARGE SCALE GENOMIC DNA]</scope>
    <source>
        <strain evidence="2">AIS</strain>
    </source>
</reference>
<evidence type="ECO:0000313" key="1">
    <source>
        <dbReference type="EMBL" id="RUO38805.1"/>
    </source>
</evidence>
<keyword evidence="2" id="KW-1185">Reference proteome</keyword>
<dbReference type="AlphaFoldDB" id="A0A432WYG1"/>
<evidence type="ECO:0000313" key="2">
    <source>
        <dbReference type="Proteomes" id="UP000286934"/>
    </source>
</evidence>
<proteinExistence type="predicted"/>